<evidence type="ECO:0000313" key="1">
    <source>
        <dbReference type="EMBL" id="KAJ7538863.1"/>
    </source>
</evidence>
<organism evidence="1 2">
    <name type="scientific">Diphasiastrum complanatum</name>
    <name type="common">Issler's clubmoss</name>
    <name type="synonym">Lycopodium complanatum</name>
    <dbReference type="NCBI Taxonomy" id="34168"/>
    <lineage>
        <taxon>Eukaryota</taxon>
        <taxon>Viridiplantae</taxon>
        <taxon>Streptophyta</taxon>
        <taxon>Embryophyta</taxon>
        <taxon>Tracheophyta</taxon>
        <taxon>Lycopodiopsida</taxon>
        <taxon>Lycopodiales</taxon>
        <taxon>Lycopodiaceae</taxon>
        <taxon>Lycopodioideae</taxon>
        <taxon>Diphasiastrum</taxon>
    </lineage>
</organism>
<dbReference type="Proteomes" id="UP001162992">
    <property type="component" value="Chromosome 11"/>
</dbReference>
<protein>
    <submittedName>
        <fullName evidence="1">Uncharacterized protein</fullName>
    </submittedName>
</protein>
<dbReference type="EMBL" id="CM055102">
    <property type="protein sequence ID" value="KAJ7538863.1"/>
    <property type="molecule type" value="Genomic_DNA"/>
</dbReference>
<gene>
    <name evidence="1" type="ORF">O6H91_11G066000</name>
</gene>
<proteinExistence type="predicted"/>
<sequence>MESVIGFSVSDIDEYALEGQLIIWNTIFAFASSMALKVAILLDIPDILARAGPEATLSSEQISAELPSKEPKADYLKRILRFLAVKKIFSETAVENSFGVKEWRYGLTNASKWLVKENNDLCLAPMAVMELDKVTQAPWHHVNECVLEGGDAFERANGTDIWNYASKLPDFNNLFNEAMAAASNISISAVLRHYDGFKDLSTLVDVGGGVGLTISKIVAAHPDIKCINFDLPHVVAVAPSIPGVEHVEGDMFQSVPSADAIMMKWIMHDWDDERCTKILRNCYRALPEKGKVIIIDAVLDPSEKTDPYTFLRCSFDLNMIALTNGGLERTREEWHNLLIQAGFQSYKIFKIPNLQSVIEAYKTQDKNGFCQET</sequence>
<name>A0ACC2CA32_DIPCM</name>
<comment type="caution">
    <text evidence="1">The sequence shown here is derived from an EMBL/GenBank/DDBJ whole genome shotgun (WGS) entry which is preliminary data.</text>
</comment>
<keyword evidence="2" id="KW-1185">Reference proteome</keyword>
<evidence type="ECO:0000313" key="2">
    <source>
        <dbReference type="Proteomes" id="UP001162992"/>
    </source>
</evidence>
<reference evidence="2" key="1">
    <citation type="journal article" date="2024" name="Proc. Natl. Acad. Sci. U.S.A.">
        <title>Extraordinary preservation of gene collinearity over three hundred million years revealed in homosporous lycophytes.</title>
        <authorList>
            <person name="Li C."/>
            <person name="Wickell D."/>
            <person name="Kuo L.Y."/>
            <person name="Chen X."/>
            <person name="Nie B."/>
            <person name="Liao X."/>
            <person name="Peng D."/>
            <person name="Ji J."/>
            <person name="Jenkins J."/>
            <person name="Williams M."/>
            <person name="Shu S."/>
            <person name="Plott C."/>
            <person name="Barry K."/>
            <person name="Rajasekar S."/>
            <person name="Grimwood J."/>
            <person name="Han X."/>
            <person name="Sun S."/>
            <person name="Hou Z."/>
            <person name="He W."/>
            <person name="Dai G."/>
            <person name="Sun C."/>
            <person name="Schmutz J."/>
            <person name="Leebens-Mack J.H."/>
            <person name="Li F.W."/>
            <person name="Wang L."/>
        </authorList>
    </citation>
    <scope>NUCLEOTIDE SEQUENCE [LARGE SCALE GENOMIC DNA]</scope>
    <source>
        <strain evidence="2">cv. PW_Plant_1</strain>
    </source>
</reference>
<accession>A0ACC2CA32</accession>